<dbReference type="InterPro" id="IPR001638">
    <property type="entry name" value="Solute-binding_3/MltF_N"/>
</dbReference>
<gene>
    <name evidence="6" type="ORF">F7731_21355</name>
</gene>
<accession>A0A6L3V212</accession>
<dbReference type="RefSeq" id="WP_151536824.1">
    <property type="nucleotide sequence ID" value="NZ_WBOS01000016.1"/>
</dbReference>
<keyword evidence="2" id="KW-0564">Palmitate</keyword>
<keyword evidence="3" id="KW-0449">Lipoprotein</keyword>
<evidence type="ECO:0000313" key="7">
    <source>
        <dbReference type="Proteomes" id="UP000481030"/>
    </source>
</evidence>
<dbReference type="SMART" id="SM00062">
    <property type="entry name" value="PBPb"/>
    <property type="match status" value="1"/>
</dbReference>
<feature type="chain" id="PRO_5038734447" evidence="4">
    <location>
        <begin position="25"/>
        <end position="280"/>
    </location>
</feature>
<keyword evidence="7" id="KW-1185">Reference proteome</keyword>
<keyword evidence="1 4" id="KW-0732">Signal</keyword>
<dbReference type="AlphaFoldDB" id="A0A6L3V212"/>
<dbReference type="EMBL" id="WBOS01000016">
    <property type="protein sequence ID" value="KAB2330009.1"/>
    <property type="molecule type" value="Genomic_DNA"/>
</dbReference>
<dbReference type="Gene3D" id="3.40.190.10">
    <property type="entry name" value="Periplasmic binding protein-like II"/>
    <property type="match status" value="2"/>
</dbReference>
<dbReference type="Pfam" id="PF00497">
    <property type="entry name" value="SBP_bac_3"/>
    <property type="match status" value="1"/>
</dbReference>
<evidence type="ECO:0000256" key="4">
    <source>
        <dbReference type="SAM" id="SignalP"/>
    </source>
</evidence>
<sequence length="280" mass="31865">MKGLFKTAILAFMLILGLAGCSQSTSSEKDGKKVVKVALSDEVNPPFLYTDENNNPIGYDMDYMKEIEKKLPEYKFEYLFGEEEANLVGVDTGKYTFAINWFFKNPERQKKFLFPEQEFGYSLTSLVTKKDRNDVKTLDDMVGKKFPPMAPSGGLRTILNSYNAQHPDHPLTLETIEHASNADNLKRVAEGKADAIFLNVTTFNEMQKQMKLNLKVSGIVSKEPIWVVFNKNETELAQKIDKATAELIGDGTLSKLSEKWFDVDFFKDLDYINQEGFKFE</sequence>
<dbReference type="PANTHER" id="PTHR35936:SF18">
    <property type="entry name" value="L-CYSTINE-BINDING PROTEIN TCYJ"/>
    <property type="match status" value="1"/>
</dbReference>
<feature type="signal peptide" evidence="4">
    <location>
        <begin position="1"/>
        <end position="24"/>
    </location>
</feature>
<organism evidence="6 7">
    <name type="scientific">Cytobacillus depressus</name>
    <dbReference type="NCBI Taxonomy" id="1602942"/>
    <lineage>
        <taxon>Bacteria</taxon>
        <taxon>Bacillati</taxon>
        <taxon>Bacillota</taxon>
        <taxon>Bacilli</taxon>
        <taxon>Bacillales</taxon>
        <taxon>Bacillaceae</taxon>
        <taxon>Cytobacillus</taxon>
    </lineage>
</organism>
<evidence type="ECO:0000256" key="3">
    <source>
        <dbReference type="ARBA" id="ARBA00023288"/>
    </source>
</evidence>
<name>A0A6L3V212_9BACI</name>
<dbReference type="OrthoDB" id="8613538at2"/>
<evidence type="ECO:0000256" key="2">
    <source>
        <dbReference type="ARBA" id="ARBA00023139"/>
    </source>
</evidence>
<evidence type="ECO:0000313" key="6">
    <source>
        <dbReference type="EMBL" id="KAB2330009.1"/>
    </source>
</evidence>
<proteinExistence type="predicted"/>
<dbReference type="PROSITE" id="PS51257">
    <property type="entry name" value="PROKAR_LIPOPROTEIN"/>
    <property type="match status" value="1"/>
</dbReference>
<dbReference type="Proteomes" id="UP000481030">
    <property type="component" value="Unassembled WGS sequence"/>
</dbReference>
<feature type="domain" description="Solute-binding protein family 3/N-terminal" evidence="5">
    <location>
        <begin position="34"/>
        <end position="264"/>
    </location>
</feature>
<reference evidence="6 7" key="1">
    <citation type="journal article" date="2016" name="Antonie Van Leeuwenhoek">
        <title>Bacillus depressus sp. nov., isolated from soil of a sunflower field.</title>
        <authorList>
            <person name="Wei X."/>
            <person name="Xin D."/>
            <person name="Xin Y."/>
            <person name="Zhang H."/>
            <person name="Wang T."/>
            <person name="Zhang J."/>
        </authorList>
    </citation>
    <scope>NUCLEOTIDE SEQUENCE [LARGE SCALE GENOMIC DNA]</scope>
    <source>
        <strain evidence="6 7">BZ1</strain>
    </source>
</reference>
<dbReference type="PANTHER" id="PTHR35936">
    <property type="entry name" value="MEMBRANE-BOUND LYTIC MUREIN TRANSGLYCOSYLASE F"/>
    <property type="match status" value="1"/>
</dbReference>
<evidence type="ECO:0000256" key="1">
    <source>
        <dbReference type="ARBA" id="ARBA00022729"/>
    </source>
</evidence>
<dbReference type="SUPFAM" id="SSF53850">
    <property type="entry name" value="Periplasmic binding protein-like II"/>
    <property type="match status" value="1"/>
</dbReference>
<comment type="caution">
    <text evidence="6">The sequence shown here is derived from an EMBL/GenBank/DDBJ whole genome shotgun (WGS) entry which is preliminary data.</text>
</comment>
<protein>
    <submittedName>
        <fullName evidence="6">Transporter substrate-binding domain-containing protein</fullName>
    </submittedName>
</protein>
<evidence type="ECO:0000259" key="5">
    <source>
        <dbReference type="SMART" id="SM00062"/>
    </source>
</evidence>